<sequence length="247" mass="26812">MAYDPAFHAIAARPDTKLQPEEPAVSLWRTTDAPALMRRIQSVAGQPSGRPAVIAVDGRSGSGKTTLASRLLALLPLAHVLRIDDLDWNEPLYQWDHLLVDALTRLRATGALDFTPPAWPAHGRTGSIIIPADTPLVLVEGTGAGMRAVTELIDAHVWVQTDDSIAEERGIARDILDGINGDESESVRFWNWWMAAERPFFAADRPWERADVVVSGEHLPGLRPEEIAWTPGPLAVPAQGPAALPGQ</sequence>
<keyword evidence="1" id="KW-0808">Transferase</keyword>
<gene>
    <name evidence="1" type="ORF">SAMN05216246_11127</name>
</gene>
<reference evidence="1 2" key="1">
    <citation type="submission" date="2016-11" db="EMBL/GenBank/DDBJ databases">
        <authorList>
            <person name="Varghese N."/>
            <person name="Submissions S."/>
        </authorList>
    </citation>
    <scope>NUCLEOTIDE SEQUENCE [LARGE SCALE GENOMIC DNA]</scope>
    <source>
        <strain evidence="1 2">PA</strain>
    </source>
</reference>
<evidence type="ECO:0000313" key="1">
    <source>
        <dbReference type="EMBL" id="SHJ10139.1"/>
    </source>
</evidence>
<dbReference type="SUPFAM" id="SSF52540">
    <property type="entry name" value="P-loop containing nucleoside triphosphate hydrolases"/>
    <property type="match status" value="1"/>
</dbReference>
<protein>
    <submittedName>
        <fullName evidence="1">Uridine kinase</fullName>
    </submittedName>
</protein>
<dbReference type="Gene3D" id="3.40.50.300">
    <property type="entry name" value="P-loop containing nucleotide triphosphate hydrolases"/>
    <property type="match status" value="1"/>
</dbReference>
<dbReference type="InterPro" id="IPR027417">
    <property type="entry name" value="P-loop_NTPase"/>
</dbReference>
<dbReference type="RefSeq" id="WP_256624138.1">
    <property type="nucleotide sequence ID" value="NZ_FQYL01000011.1"/>
</dbReference>
<keyword evidence="1" id="KW-0418">Kinase</keyword>
<dbReference type="EMBL" id="FQYL01000011">
    <property type="protein sequence ID" value="SHJ10139.1"/>
    <property type="molecule type" value="Genomic_DNA"/>
</dbReference>
<name>A0ABY1IFL5_9ACTO</name>
<dbReference type="GO" id="GO:0016301">
    <property type="term" value="F:kinase activity"/>
    <property type="evidence" value="ECO:0007669"/>
    <property type="project" value="UniProtKB-KW"/>
</dbReference>
<keyword evidence="2" id="KW-1185">Reference proteome</keyword>
<organism evidence="1 2">
    <name type="scientific">Actinomyces denticolens</name>
    <dbReference type="NCBI Taxonomy" id="52767"/>
    <lineage>
        <taxon>Bacteria</taxon>
        <taxon>Bacillati</taxon>
        <taxon>Actinomycetota</taxon>
        <taxon>Actinomycetes</taxon>
        <taxon>Actinomycetales</taxon>
        <taxon>Actinomycetaceae</taxon>
        <taxon>Actinomyces</taxon>
    </lineage>
</organism>
<proteinExistence type="predicted"/>
<evidence type="ECO:0000313" key="2">
    <source>
        <dbReference type="Proteomes" id="UP000184390"/>
    </source>
</evidence>
<dbReference type="Proteomes" id="UP000184390">
    <property type="component" value="Unassembled WGS sequence"/>
</dbReference>
<accession>A0ABY1IFL5</accession>
<comment type="caution">
    <text evidence="1">The sequence shown here is derived from an EMBL/GenBank/DDBJ whole genome shotgun (WGS) entry which is preliminary data.</text>
</comment>